<feature type="region of interest" description="Disordered" evidence="2">
    <location>
        <begin position="113"/>
        <end position="142"/>
    </location>
</feature>
<dbReference type="Proteomes" id="UP000676336">
    <property type="component" value="Unassembled WGS sequence"/>
</dbReference>
<comment type="caution">
    <text evidence="3">The sequence shown here is derived from an EMBL/GenBank/DDBJ whole genome shotgun (WGS) entry which is preliminary data.</text>
</comment>
<evidence type="ECO:0000256" key="2">
    <source>
        <dbReference type="SAM" id="MobiDB-lite"/>
    </source>
</evidence>
<evidence type="ECO:0000313" key="3">
    <source>
        <dbReference type="EMBL" id="CAF3889638.1"/>
    </source>
</evidence>
<accession>A0A8S2L718</accession>
<organism evidence="3 4">
    <name type="scientific">Rotaria magnacalcarata</name>
    <dbReference type="NCBI Taxonomy" id="392030"/>
    <lineage>
        <taxon>Eukaryota</taxon>
        <taxon>Metazoa</taxon>
        <taxon>Spiralia</taxon>
        <taxon>Gnathifera</taxon>
        <taxon>Rotifera</taxon>
        <taxon>Eurotatoria</taxon>
        <taxon>Bdelloidea</taxon>
        <taxon>Philodinida</taxon>
        <taxon>Philodinidae</taxon>
        <taxon>Rotaria</taxon>
    </lineage>
</organism>
<sequence length="388" mass="45092">MSNDNLLDPYQYFIEFYEATLLGCIKTLISVEGDDNDNDNDDDDDDEVERLERLLEEYAKKSRAELEQELQGLMEEILNEEKDTHDDIRKSEAKLDRVSDRLEKVMHKGCNDIRAKVKKHKSSSGKRSTKKDKKHNSDGVLEKLEEELRQATRNRLFIMEDDAISSASKRITEMNRMLQNGIQDIENLAKEHANDGDIDKYEIMLDEKSEQLKKSLSNEIESLKQSIRVYRPQKSDSIEKQRNYVQYFKIMDDSVFADNFCDRITNLGTIYSNIAESATNSDSELDRLDNELDCAAADLETELHNRLEEYVSGVKSKKPHNAKPNDPEYEAYKSTIQQATAEVKRTTNWLSKIFSKIRDMIGKIIDKIKKKASDTVDWITKWFKNIFK</sequence>
<proteinExistence type="predicted"/>
<feature type="compositionally biased region" description="Basic residues" evidence="2">
    <location>
        <begin position="116"/>
        <end position="134"/>
    </location>
</feature>
<name>A0A8S2L718_9BILA</name>
<protein>
    <submittedName>
        <fullName evidence="3">Uncharacterized protein</fullName>
    </submittedName>
</protein>
<evidence type="ECO:0000313" key="4">
    <source>
        <dbReference type="Proteomes" id="UP000676336"/>
    </source>
</evidence>
<evidence type="ECO:0000256" key="1">
    <source>
        <dbReference type="SAM" id="Coils"/>
    </source>
</evidence>
<reference evidence="3" key="1">
    <citation type="submission" date="2021-02" db="EMBL/GenBank/DDBJ databases">
        <authorList>
            <person name="Nowell W R."/>
        </authorList>
    </citation>
    <scope>NUCLEOTIDE SEQUENCE</scope>
</reference>
<gene>
    <name evidence="3" type="ORF">SMN809_LOCUS6050</name>
</gene>
<dbReference type="EMBL" id="CAJOBI010001590">
    <property type="protein sequence ID" value="CAF3889638.1"/>
    <property type="molecule type" value="Genomic_DNA"/>
</dbReference>
<keyword evidence="1" id="KW-0175">Coiled coil</keyword>
<dbReference type="AlphaFoldDB" id="A0A8S2L718"/>
<feature type="coiled-coil region" evidence="1">
    <location>
        <begin position="48"/>
        <end position="108"/>
    </location>
</feature>